<evidence type="ECO:0000313" key="2">
    <source>
        <dbReference type="EMBL" id="KAF0033635.1"/>
    </source>
</evidence>
<sequence>MNYIGVWATTPEDRHRRAPATLHAFLVSWPFIFRHSQRFIKHHSVRTTFWSLLRDQQNREAAWITLRFPYIINIIVKKVDAEENEYDIGFTTHSMERSLTRMLTLISRLARQEAKYSSAPNHAHLLHSPRLLLLGVFSPRRFQNAEREDPRSSNAVPEQKNSCLTPDVEFTKDAKNERAQPAVTVE</sequence>
<name>A0A6A4SM85_SCOMX</name>
<feature type="compositionally biased region" description="Basic and acidic residues" evidence="1">
    <location>
        <begin position="169"/>
        <end position="178"/>
    </location>
</feature>
<gene>
    <name evidence="2" type="ORF">F2P81_013701</name>
</gene>
<reference evidence="2 3" key="1">
    <citation type="submission" date="2019-06" db="EMBL/GenBank/DDBJ databases">
        <title>Draft genomes of female and male turbot (Scophthalmus maximus).</title>
        <authorList>
            <person name="Xu H."/>
            <person name="Xu X.-W."/>
            <person name="Shao C."/>
            <person name="Chen S."/>
        </authorList>
    </citation>
    <scope>NUCLEOTIDE SEQUENCE [LARGE SCALE GENOMIC DNA]</scope>
    <source>
        <strain evidence="2">Ysfricsl-2016a</strain>
        <tissue evidence="2">Blood</tissue>
    </source>
</reference>
<evidence type="ECO:0000313" key="3">
    <source>
        <dbReference type="Proteomes" id="UP000438429"/>
    </source>
</evidence>
<organism evidence="2 3">
    <name type="scientific">Scophthalmus maximus</name>
    <name type="common">Turbot</name>
    <name type="synonym">Psetta maxima</name>
    <dbReference type="NCBI Taxonomy" id="52904"/>
    <lineage>
        <taxon>Eukaryota</taxon>
        <taxon>Metazoa</taxon>
        <taxon>Chordata</taxon>
        <taxon>Craniata</taxon>
        <taxon>Vertebrata</taxon>
        <taxon>Euteleostomi</taxon>
        <taxon>Actinopterygii</taxon>
        <taxon>Neopterygii</taxon>
        <taxon>Teleostei</taxon>
        <taxon>Neoteleostei</taxon>
        <taxon>Acanthomorphata</taxon>
        <taxon>Carangaria</taxon>
        <taxon>Pleuronectiformes</taxon>
        <taxon>Pleuronectoidei</taxon>
        <taxon>Scophthalmidae</taxon>
        <taxon>Scophthalmus</taxon>
    </lineage>
</organism>
<evidence type="ECO:0000256" key="1">
    <source>
        <dbReference type="SAM" id="MobiDB-lite"/>
    </source>
</evidence>
<comment type="caution">
    <text evidence="2">The sequence shown here is derived from an EMBL/GenBank/DDBJ whole genome shotgun (WGS) entry which is preliminary data.</text>
</comment>
<dbReference type="AlphaFoldDB" id="A0A6A4SM85"/>
<accession>A0A6A4SM85</accession>
<feature type="region of interest" description="Disordered" evidence="1">
    <location>
        <begin position="144"/>
        <end position="186"/>
    </location>
</feature>
<dbReference type="Proteomes" id="UP000438429">
    <property type="component" value="Unassembled WGS sequence"/>
</dbReference>
<feature type="compositionally biased region" description="Polar residues" evidence="1">
    <location>
        <begin position="152"/>
        <end position="164"/>
    </location>
</feature>
<protein>
    <submittedName>
        <fullName evidence="2">Uncharacterized protein</fullName>
    </submittedName>
</protein>
<proteinExistence type="predicted"/>
<dbReference type="EMBL" id="VEVO01000012">
    <property type="protein sequence ID" value="KAF0033635.1"/>
    <property type="molecule type" value="Genomic_DNA"/>
</dbReference>